<evidence type="ECO:0000313" key="1">
    <source>
        <dbReference type="EMBL" id="KAJ5099396.1"/>
    </source>
</evidence>
<name>A0A9W9FFV0_9EURO</name>
<comment type="caution">
    <text evidence="1">The sequence shown here is derived from an EMBL/GenBank/DDBJ whole genome shotgun (WGS) entry which is preliminary data.</text>
</comment>
<proteinExistence type="predicted"/>
<reference evidence="1" key="1">
    <citation type="submission" date="2022-11" db="EMBL/GenBank/DDBJ databases">
        <authorList>
            <person name="Petersen C."/>
        </authorList>
    </citation>
    <scope>NUCLEOTIDE SEQUENCE</scope>
    <source>
        <strain evidence="1">IBT 30761</strain>
    </source>
</reference>
<dbReference type="RefSeq" id="XP_056475050.1">
    <property type="nucleotide sequence ID" value="XM_056618891.1"/>
</dbReference>
<evidence type="ECO:0000313" key="2">
    <source>
        <dbReference type="Proteomes" id="UP001149074"/>
    </source>
</evidence>
<reference evidence="1" key="2">
    <citation type="journal article" date="2023" name="IMA Fungus">
        <title>Comparative genomic study of the Penicillium genus elucidates a diverse pangenome and 15 lateral gene transfer events.</title>
        <authorList>
            <person name="Petersen C."/>
            <person name="Sorensen T."/>
            <person name="Nielsen M.R."/>
            <person name="Sondergaard T.E."/>
            <person name="Sorensen J.L."/>
            <person name="Fitzpatrick D.A."/>
            <person name="Frisvad J.C."/>
            <person name="Nielsen K.L."/>
        </authorList>
    </citation>
    <scope>NUCLEOTIDE SEQUENCE</scope>
    <source>
        <strain evidence="1">IBT 30761</strain>
    </source>
</reference>
<protein>
    <submittedName>
        <fullName evidence="1">Uncharacterized protein</fullName>
    </submittedName>
</protein>
<sequence length="188" mass="21338">MSFCVPSYYWLTQRLSGPVSYRGWLLAGTRNSRTAICGGALWVQLQCVRIVLPIAFRWISVRGIFSRPGGDWVANFFAKKIRESGGPRYACLLDFSLLSSLSLRCFGLVSRALGYACCWGGYFFCWKSDENYTWDELCMLWIVIRDGSCFSAESAIAWIWTWFINDFITTCGVTSVFMTVAAIHVAIY</sequence>
<dbReference type="GeneID" id="81357870"/>
<keyword evidence="2" id="KW-1185">Reference proteome</keyword>
<dbReference type="EMBL" id="JAPQKI010000005">
    <property type="protein sequence ID" value="KAJ5099396.1"/>
    <property type="molecule type" value="Genomic_DNA"/>
</dbReference>
<dbReference type="AlphaFoldDB" id="A0A9W9FFV0"/>
<organism evidence="1 2">
    <name type="scientific">Penicillium argentinense</name>
    <dbReference type="NCBI Taxonomy" id="1131581"/>
    <lineage>
        <taxon>Eukaryota</taxon>
        <taxon>Fungi</taxon>
        <taxon>Dikarya</taxon>
        <taxon>Ascomycota</taxon>
        <taxon>Pezizomycotina</taxon>
        <taxon>Eurotiomycetes</taxon>
        <taxon>Eurotiomycetidae</taxon>
        <taxon>Eurotiales</taxon>
        <taxon>Aspergillaceae</taxon>
        <taxon>Penicillium</taxon>
    </lineage>
</organism>
<gene>
    <name evidence="1" type="ORF">N7532_006397</name>
</gene>
<dbReference type="Proteomes" id="UP001149074">
    <property type="component" value="Unassembled WGS sequence"/>
</dbReference>
<dbReference type="OrthoDB" id="5215911at2759"/>
<accession>A0A9W9FFV0</accession>